<feature type="compositionally biased region" description="Low complexity" evidence="3">
    <location>
        <begin position="188"/>
        <end position="201"/>
    </location>
</feature>
<proteinExistence type="predicted"/>
<dbReference type="SMART" id="SM00066">
    <property type="entry name" value="GAL4"/>
    <property type="match status" value="1"/>
</dbReference>
<protein>
    <recommendedName>
        <fullName evidence="4">Zn(2)-C6 fungal-type domain-containing protein</fullName>
    </recommendedName>
</protein>
<dbReference type="Proteomes" id="UP000193467">
    <property type="component" value="Unassembled WGS sequence"/>
</dbReference>
<evidence type="ECO:0000256" key="2">
    <source>
        <dbReference type="ARBA" id="ARBA00023242"/>
    </source>
</evidence>
<name>A0A1Y2FL27_9BASI</name>
<evidence type="ECO:0000256" key="3">
    <source>
        <dbReference type="SAM" id="MobiDB-lite"/>
    </source>
</evidence>
<feature type="region of interest" description="Disordered" evidence="3">
    <location>
        <begin position="173"/>
        <end position="233"/>
    </location>
</feature>
<dbReference type="CDD" id="cd00067">
    <property type="entry name" value="GAL4"/>
    <property type="match status" value="1"/>
</dbReference>
<evidence type="ECO:0000259" key="4">
    <source>
        <dbReference type="PROSITE" id="PS50048"/>
    </source>
</evidence>
<dbReference type="PANTHER" id="PTHR31001:SF90">
    <property type="entry name" value="CENTROMERE DNA-BINDING PROTEIN COMPLEX CBF3 SUBUNIT B"/>
    <property type="match status" value="1"/>
</dbReference>
<feature type="compositionally biased region" description="Low complexity" evidence="3">
    <location>
        <begin position="60"/>
        <end position="86"/>
    </location>
</feature>
<dbReference type="InterPro" id="IPR050613">
    <property type="entry name" value="Sec_Metabolite_Reg"/>
</dbReference>
<feature type="non-terminal residue" evidence="5">
    <location>
        <position position="897"/>
    </location>
</feature>
<sequence length="897" mass="97262">MQFSQEPSFSPTDSNHLQGTSYGSQAMSAPVASTSQVPLGPPTQATPPASAAGVKKRARGSASSAAGSIGGAQKSQGAAAGKGKAVAADEDDEDGPGGNKKKRLALSCRECRRRKISCDRKQPCSACIRRKVPHNCHWEDDEDPTQASSFALNSDVRQLARRLAHLESLFEASNPGLLPKDAPVPRIAGPSSKPSPASLSADFKSPASPYQQDIPANGDPVKQEDSASDTEDAAATLEDVAFGARVPVLRALSGTANPPEGPKRTVNPARTGMEHTGALTSILAEPLSYDQDGRPRSAVRLGLDLAISTQDLPNARSGAMAQIFAVLPGKEITDFLINKYFAEMEWDYRVLDPEAFPLEHERYTEMLAEGREDSIDPLFVAVLCMVLALSLEGFWSRPGGAKDLSLFRGLSEADMRDLPAVWHDGALRALQLAEWGGTPRIRTIQTIILFVQYIQLSSPSGQQGRVLGWVASAIRVAQRMGLHRLGSNPETMPPDDPALPPGKNSLKREMCIRLFHSLVNIDSLLSDSPVFRCYLLHPSQYNTARPLNLNFHDLSRTEWRTPQPAPTNVYTDASFEIAQCAGAEATRRALDTLVLSTEPFSYAKVLEQDKEFRQVLEDLPEVFSDRSPPHALVRLRYQRALLYGDIYARLVRLHRPFLSRGYNTGSPFRYSREQCVQAARSIIESNYEMLAFTTSHWWMFTGSMRSAIVLFMDLFHAIDEDRPHGEVNEKRKVLVKASIIFGTEVAIPALQAVVEQGRRILGGLFSAEESRRMARAAQTLAPSDGSVPALESFAQVLKRVSHEVSIEDQKALLPATPAPNAFPPPPSTEYSPYLSAPGGSVSLNFASSAAQGLSPYDYWGAGANLAGGPSPGGPFLPGGGASFGQDLNTTFFETLAS</sequence>
<dbReference type="GO" id="GO:0000981">
    <property type="term" value="F:DNA-binding transcription factor activity, RNA polymerase II-specific"/>
    <property type="evidence" value="ECO:0007669"/>
    <property type="project" value="InterPro"/>
</dbReference>
<dbReference type="InterPro" id="IPR001138">
    <property type="entry name" value="Zn2Cys6_DnaBD"/>
</dbReference>
<reference evidence="5 6" key="1">
    <citation type="submission" date="2016-07" db="EMBL/GenBank/DDBJ databases">
        <title>Pervasive Adenine N6-methylation of Active Genes in Fungi.</title>
        <authorList>
            <consortium name="DOE Joint Genome Institute"/>
            <person name="Mondo S.J."/>
            <person name="Dannebaum R.O."/>
            <person name="Kuo R.C."/>
            <person name="Labutti K."/>
            <person name="Haridas S."/>
            <person name="Kuo A."/>
            <person name="Salamov A."/>
            <person name="Ahrendt S.R."/>
            <person name="Lipzen A."/>
            <person name="Sullivan W."/>
            <person name="Andreopoulos W.B."/>
            <person name="Clum A."/>
            <person name="Lindquist E."/>
            <person name="Daum C."/>
            <person name="Ramamoorthy G.K."/>
            <person name="Gryganskyi A."/>
            <person name="Culley D."/>
            <person name="Magnuson J.K."/>
            <person name="James T.Y."/>
            <person name="O'Malley M.A."/>
            <person name="Stajich J.E."/>
            <person name="Spatafora J.W."/>
            <person name="Visel A."/>
            <person name="Grigoriev I.V."/>
        </authorList>
    </citation>
    <scope>NUCLEOTIDE SEQUENCE [LARGE SCALE GENOMIC DNA]</scope>
    <source>
        <strain evidence="5 6">62-1032</strain>
    </source>
</reference>
<dbReference type="InterPro" id="IPR036864">
    <property type="entry name" value="Zn2-C6_fun-type_DNA-bd_sf"/>
</dbReference>
<comment type="subcellular location">
    <subcellularLocation>
        <location evidence="1">Nucleus</location>
    </subcellularLocation>
</comment>
<feature type="region of interest" description="Disordered" evidence="3">
    <location>
        <begin position="1"/>
        <end position="106"/>
    </location>
</feature>
<evidence type="ECO:0000313" key="6">
    <source>
        <dbReference type="Proteomes" id="UP000193467"/>
    </source>
</evidence>
<dbReference type="AlphaFoldDB" id="A0A1Y2FL27"/>
<feature type="compositionally biased region" description="Polar residues" evidence="3">
    <location>
        <begin position="1"/>
        <end position="37"/>
    </location>
</feature>
<dbReference type="Pfam" id="PF00172">
    <property type="entry name" value="Zn_clus"/>
    <property type="match status" value="1"/>
</dbReference>
<dbReference type="SUPFAM" id="SSF57701">
    <property type="entry name" value="Zn2/Cys6 DNA-binding domain"/>
    <property type="match status" value="1"/>
</dbReference>
<dbReference type="GO" id="GO:0005634">
    <property type="term" value="C:nucleus"/>
    <property type="evidence" value="ECO:0007669"/>
    <property type="project" value="UniProtKB-SubCell"/>
</dbReference>
<evidence type="ECO:0000313" key="5">
    <source>
        <dbReference type="EMBL" id="ORY84680.1"/>
    </source>
</evidence>
<dbReference type="PANTHER" id="PTHR31001">
    <property type="entry name" value="UNCHARACTERIZED TRANSCRIPTIONAL REGULATORY PROTEIN"/>
    <property type="match status" value="1"/>
</dbReference>
<dbReference type="EMBL" id="MCGR01000017">
    <property type="protein sequence ID" value="ORY84680.1"/>
    <property type="molecule type" value="Genomic_DNA"/>
</dbReference>
<keyword evidence="2" id="KW-0539">Nucleus</keyword>
<dbReference type="CDD" id="cd12148">
    <property type="entry name" value="fungal_TF_MHR"/>
    <property type="match status" value="1"/>
</dbReference>
<organism evidence="5 6">
    <name type="scientific">Leucosporidium creatinivorum</name>
    <dbReference type="NCBI Taxonomy" id="106004"/>
    <lineage>
        <taxon>Eukaryota</taxon>
        <taxon>Fungi</taxon>
        <taxon>Dikarya</taxon>
        <taxon>Basidiomycota</taxon>
        <taxon>Pucciniomycotina</taxon>
        <taxon>Microbotryomycetes</taxon>
        <taxon>Leucosporidiales</taxon>
        <taxon>Leucosporidium</taxon>
    </lineage>
</organism>
<dbReference type="GO" id="GO:0008270">
    <property type="term" value="F:zinc ion binding"/>
    <property type="evidence" value="ECO:0007669"/>
    <property type="project" value="InterPro"/>
</dbReference>
<dbReference type="InParanoid" id="A0A1Y2FL27"/>
<dbReference type="Gene3D" id="4.10.240.10">
    <property type="entry name" value="Zn(2)-C6 fungal-type DNA-binding domain"/>
    <property type="match status" value="1"/>
</dbReference>
<feature type="domain" description="Zn(2)-C6 fungal-type" evidence="4">
    <location>
        <begin position="107"/>
        <end position="138"/>
    </location>
</feature>
<evidence type="ECO:0000256" key="1">
    <source>
        <dbReference type="ARBA" id="ARBA00004123"/>
    </source>
</evidence>
<keyword evidence="6" id="KW-1185">Reference proteome</keyword>
<comment type="caution">
    <text evidence="5">The sequence shown here is derived from an EMBL/GenBank/DDBJ whole genome shotgun (WGS) entry which is preliminary data.</text>
</comment>
<dbReference type="PROSITE" id="PS50048">
    <property type="entry name" value="ZN2_CY6_FUNGAL_2"/>
    <property type="match status" value="1"/>
</dbReference>
<accession>A0A1Y2FL27</accession>
<gene>
    <name evidence="5" type="ORF">BCR35DRAFT_302998</name>
</gene>
<dbReference type="OrthoDB" id="3364175at2759"/>
<dbReference type="PROSITE" id="PS00463">
    <property type="entry name" value="ZN2_CY6_FUNGAL_1"/>
    <property type="match status" value="1"/>
</dbReference>